<name>A0ABV4D1Y6_9BACT</name>
<reference evidence="1 2" key="1">
    <citation type="submission" date="2024-03" db="EMBL/GenBank/DDBJ databases">
        <title>Mouse gut bacterial collection (mGBC) of GemPharmatech.</title>
        <authorList>
            <person name="He Y."/>
            <person name="Dong L."/>
            <person name="Wu D."/>
            <person name="Gao X."/>
            <person name="Lin Z."/>
        </authorList>
    </citation>
    <scope>NUCLEOTIDE SEQUENCE [LARGE SCALE GENOMIC DNA]</scope>
    <source>
        <strain evidence="1 2">54-13</strain>
    </source>
</reference>
<comment type="caution">
    <text evidence="1">The sequence shown here is derived from an EMBL/GenBank/DDBJ whole genome shotgun (WGS) entry which is preliminary data.</text>
</comment>
<organism evidence="1 2">
    <name type="scientific">Heminiphilus faecis</name>
    <dbReference type="NCBI Taxonomy" id="2601703"/>
    <lineage>
        <taxon>Bacteria</taxon>
        <taxon>Pseudomonadati</taxon>
        <taxon>Bacteroidota</taxon>
        <taxon>Bacteroidia</taxon>
        <taxon>Bacteroidales</taxon>
        <taxon>Muribaculaceae</taxon>
        <taxon>Heminiphilus</taxon>
    </lineage>
</organism>
<sequence length="232" mass="26074">MKLIECFAVAAVFLSPLASYGQTVLTDYKTVRMDDGLAEWTEFDEKEGKAIIKGEYIEIESRADDYYAASYAELPVNLSDAGFVVNADLLPASIDDKHMFGMMFDVKGNSRFQAILFNKKQYYVISCDKGEMTVDKKGLYKVQKNPKIIQFGGFQHIGDITPLVDNSKLMSVTMVYDHGTATFFLNGLEITSVKNVQIEYPAFGFFTDGKSKLKGYGFTYSLLMSDDDEEEQ</sequence>
<dbReference type="RefSeq" id="WP_121700232.1">
    <property type="nucleotide sequence ID" value="NZ_JBCLPP010000043.1"/>
</dbReference>
<dbReference type="Proteomes" id="UP001565200">
    <property type="component" value="Unassembled WGS sequence"/>
</dbReference>
<protein>
    <submittedName>
        <fullName evidence="1">Uncharacterized protein</fullName>
    </submittedName>
</protein>
<evidence type="ECO:0000313" key="1">
    <source>
        <dbReference type="EMBL" id="MEY8246369.1"/>
    </source>
</evidence>
<evidence type="ECO:0000313" key="2">
    <source>
        <dbReference type="Proteomes" id="UP001565200"/>
    </source>
</evidence>
<proteinExistence type="predicted"/>
<dbReference type="EMBL" id="JBCLPP010000043">
    <property type="protein sequence ID" value="MEY8246369.1"/>
    <property type="molecule type" value="Genomic_DNA"/>
</dbReference>
<accession>A0ABV4D1Y6</accession>
<keyword evidence="2" id="KW-1185">Reference proteome</keyword>
<gene>
    <name evidence="1" type="ORF">AAK873_12195</name>
</gene>